<name>A0A1Y2C808_9FUNG</name>
<accession>A0A1Y2C808</accession>
<dbReference type="GO" id="GO:0008270">
    <property type="term" value="F:zinc ion binding"/>
    <property type="evidence" value="ECO:0007669"/>
    <property type="project" value="InterPro"/>
</dbReference>
<dbReference type="STRING" id="329046.A0A1Y2C808"/>
<evidence type="ECO:0000259" key="12">
    <source>
        <dbReference type="Pfam" id="PF01433"/>
    </source>
</evidence>
<dbReference type="GO" id="GO:0005737">
    <property type="term" value="C:cytoplasm"/>
    <property type="evidence" value="ECO:0007669"/>
    <property type="project" value="TreeGrafter"/>
</dbReference>
<evidence type="ECO:0000259" key="13">
    <source>
        <dbReference type="Pfam" id="PF11838"/>
    </source>
</evidence>
<dbReference type="Gene3D" id="1.25.50.20">
    <property type="match status" value="1"/>
</dbReference>
<evidence type="ECO:0008006" key="17">
    <source>
        <dbReference type="Google" id="ProtNLM"/>
    </source>
</evidence>
<evidence type="ECO:0000259" key="14">
    <source>
        <dbReference type="Pfam" id="PF17900"/>
    </source>
</evidence>
<keyword evidence="11" id="KW-0812">Transmembrane</keyword>
<dbReference type="InterPro" id="IPR045357">
    <property type="entry name" value="Aminopeptidase_N-like_N"/>
</dbReference>
<dbReference type="GO" id="GO:0070006">
    <property type="term" value="F:metalloaminopeptidase activity"/>
    <property type="evidence" value="ECO:0007669"/>
    <property type="project" value="TreeGrafter"/>
</dbReference>
<feature type="transmembrane region" description="Helical" evidence="11">
    <location>
        <begin position="90"/>
        <end position="108"/>
    </location>
</feature>
<evidence type="ECO:0000256" key="6">
    <source>
        <dbReference type="ARBA" id="ARBA00023049"/>
    </source>
</evidence>
<feature type="active site" description="Proton acceptor" evidence="7">
    <location>
        <position position="513"/>
    </location>
</feature>
<dbReference type="InterPro" id="IPR027268">
    <property type="entry name" value="Peptidase_M4/M1_CTD_sf"/>
</dbReference>
<comment type="caution">
    <text evidence="15">The sequence shown here is derived from an EMBL/GenBank/DDBJ whole genome shotgun (WGS) entry which is preliminary data.</text>
</comment>
<feature type="domain" description="ERAP1-like C-terminal" evidence="13">
    <location>
        <begin position="791"/>
        <end position="956"/>
    </location>
</feature>
<dbReference type="Pfam" id="PF17900">
    <property type="entry name" value="Peptidase_M1_N"/>
    <property type="match status" value="1"/>
</dbReference>
<keyword evidence="16" id="KW-1185">Reference proteome</keyword>
<evidence type="ECO:0000256" key="7">
    <source>
        <dbReference type="PIRSR" id="PIRSR634016-1"/>
    </source>
</evidence>
<keyword evidence="4" id="KW-0378">Hydrolase</keyword>
<dbReference type="Gene3D" id="1.10.390.10">
    <property type="entry name" value="Neutral Protease Domain 2"/>
    <property type="match status" value="1"/>
</dbReference>
<evidence type="ECO:0000256" key="11">
    <source>
        <dbReference type="SAM" id="Phobius"/>
    </source>
</evidence>
<dbReference type="EMBL" id="MCGO01000026">
    <property type="protein sequence ID" value="ORY43158.1"/>
    <property type="molecule type" value="Genomic_DNA"/>
</dbReference>
<organism evidence="15 16">
    <name type="scientific">Rhizoclosmatium globosum</name>
    <dbReference type="NCBI Taxonomy" id="329046"/>
    <lineage>
        <taxon>Eukaryota</taxon>
        <taxon>Fungi</taxon>
        <taxon>Fungi incertae sedis</taxon>
        <taxon>Chytridiomycota</taxon>
        <taxon>Chytridiomycota incertae sedis</taxon>
        <taxon>Chytridiomycetes</taxon>
        <taxon>Chytridiales</taxon>
        <taxon>Chytriomycetaceae</taxon>
        <taxon>Rhizoclosmatium</taxon>
    </lineage>
</organism>
<dbReference type="InterPro" id="IPR050344">
    <property type="entry name" value="Peptidase_M1_aminopeptidases"/>
</dbReference>
<dbReference type="Pfam" id="PF11838">
    <property type="entry name" value="ERAP1_C"/>
    <property type="match status" value="1"/>
</dbReference>
<keyword evidence="5 8" id="KW-0862">Zinc</keyword>
<dbReference type="GO" id="GO:0005615">
    <property type="term" value="C:extracellular space"/>
    <property type="evidence" value="ECO:0007669"/>
    <property type="project" value="TreeGrafter"/>
</dbReference>
<dbReference type="PRINTS" id="PR00756">
    <property type="entry name" value="ALADIPTASE"/>
</dbReference>
<dbReference type="InterPro" id="IPR042097">
    <property type="entry name" value="Aminopeptidase_N-like_N_sf"/>
</dbReference>
<comment type="cofactor">
    <cofactor evidence="8">
        <name>Zn(2+)</name>
        <dbReference type="ChEBI" id="CHEBI:29105"/>
    </cofactor>
    <text evidence="8">Binds 1 zinc ion per subunit.</text>
</comment>
<dbReference type="PANTHER" id="PTHR11533:SF299">
    <property type="entry name" value="AMINOPEPTIDASE"/>
    <property type="match status" value="1"/>
</dbReference>
<evidence type="ECO:0000256" key="3">
    <source>
        <dbReference type="ARBA" id="ARBA00022723"/>
    </source>
</evidence>
<evidence type="ECO:0000256" key="9">
    <source>
        <dbReference type="PIRSR" id="PIRSR634016-4"/>
    </source>
</evidence>
<keyword evidence="6" id="KW-0482">Metalloprotease</keyword>
<evidence type="ECO:0000256" key="2">
    <source>
        <dbReference type="ARBA" id="ARBA00022670"/>
    </source>
</evidence>
<keyword evidence="3 8" id="KW-0479">Metal-binding</keyword>
<dbReference type="SUPFAM" id="SSF55486">
    <property type="entry name" value="Metalloproteases ('zincins'), catalytic domain"/>
    <property type="match status" value="1"/>
</dbReference>
<dbReference type="GO" id="GO:0016020">
    <property type="term" value="C:membrane"/>
    <property type="evidence" value="ECO:0007669"/>
    <property type="project" value="TreeGrafter"/>
</dbReference>
<feature type="domain" description="Peptidase M1 membrane alanine aminopeptidase" evidence="12">
    <location>
        <begin position="427"/>
        <end position="616"/>
    </location>
</feature>
<dbReference type="GO" id="GO:0043171">
    <property type="term" value="P:peptide catabolic process"/>
    <property type="evidence" value="ECO:0007669"/>
    <property type="project" value="TreeGrafter"/>
</dbReference>
<dbReference type="SUPFAM" id="SSF63737">
    <property type="entry name" value="Leukotriene A4 hydrolase N-terminal domain"/>
    <property type="match status" value="1"/>
</dbReference>
<feature type="binding site" evidence="8">
    <location>
        <position position="535"/>
    </location>
    <ligand>
        <name>Zn(2+)</name>
        <dbReference type="ChEBI" id="CHEBI:29105"/>
        <note>catalytic</note>
    </ligand>
</feature>
<dbReference type="Gene3D" id="2.60.40.1730">
    <property type="entry name" value="tricorn interacting facor f3 domain"/>
    <property type="match status" value="1"/>
</dbReference>
<keyword evidence="11" id="KW-0472">Membrane</keyword>
<evidence type="ECO:0000313" key="16">
    <source>
        <dbReference type="Proteomes" id="UP000193642"/>
    </source>
</evidence>
<reference evidence="15 16" key="1">
    <citation type="submission" date="2016-07" db="EMBL/GenBank/DDBJ databases">
        <title>Pervasive Adenine N6-methylation of Active Genes in Fungi.</title>
        <authorList>
            <consortium name="DOE Joint Genome Institute"/>
            <person name="Mondo S.J."/>
            <person name="Dannebaum R.O."/>
            <person name="Kuo R.C."/>
            <person name="Labutti K."/>
            <person name="Haridas S."/>
            <person name="Kuo A."/>
            <person name="Salamov A."/>
            <person name="Ahrendt S.R."/>
            <person name="Lipzen A."/>
            <person name="Sullivan W."/>
            <person name="Andreopoulos W.B."/>
            <person name="Clum A."/>
            <person name="Lindquist E."/>
            <person name="Daum C."/>
            <person name="Ramamoorthy G.K."/>
            <person name="Gryganskyi A."/>
            <person name="Culley D."/>
            <person name="Magnuson J.K."/>
            <person name="James T.Y."/>
            <person name="O'Malley M.A."/>
            <person name="Stajich J.E."/>
            <person name="Spatafora J.W."/>
            <person name="Visel A."/>
            <person name="Grigoriev I.V."/>
        </authorList>
    </citation>
    <scope>NUCLEOTIDE SEQUENCE [LARGE SCALE GENOMIC DNA]</scope>
    <source>
        <strain evidence="15 16">JEL800</strain>
    </source>
</reference>
<evidence type="ECO:0000256" key="4">
    <source>
        <dbReference type="ARBA" id="ARBA00022801"/>
    </source>
</evidence>
<protein>
    <recommendedName>
        <fullName evidence="17">Aminopeptidase</fullName>
    </recommendedName>
</protein>
<dbReference type="InterPro" id="IPR034016">
    <property type="entry name" value="M1_APN-typ"/>
</dbReference>
<sequence length="1194" mass="132973">MGSTASPHHFGGTGTATVLQYESISLLPDTSLWTRLKRIAGLSLFRSSNTAPPIDDAEDEATRRRPSSTTAASNTIAIARVRRASNRSTTLALALVALVASLLLLAAWRHAATPHPVPPLPPANSTRLPLYFNPIKYRLSITADPDKDRFAGSVSIDLDASSSHRPTTNITLHAVNLDFSKANVTLWNILVPATDDDLIKSRNSFSASEYLRDPILDIHHSYNHHSSSSNANFQLKDDPSPSDPLHPTAIIFNPSTMTVTLFFPFLLVPRDPSQPITLKISWTGEIGYRSMTGFFKSPVGALEAPKKPKYITATHFEPLAARLAFPCFDEPHLKTLWTLTIATPQEYTVVSNTAVESVTEMPTARGWNIWKFEAGKVPMSTYLVAWGIGQVDFVEGIVPGGNVPGRKKDVVVRGFVYDGVPKDDVRFSVDVAVKSLQHYETMLNTPYPMTKLDLWPMPDFSGEGMENMGLCIFHESGLFVKAIASTNASTPEEYTILSDPDKQIYVSNLVAHEVVHHWFGDLVTMKWWNNLWLNEGFAEWGQYLGTNISFPSWKIYDRFFEMEHELVFAKELGGHTRSVGEEFEKSVESIGEIVRMFDELSYNKGASILRMFDAHMATLEVDKPGGGSGSEKAPQPTKKYDCSTWCRVLRTYLNTTSFSSATPDDLYNAIDTVDESGFVSAAFQGWIEKDGVPVVWVDKEGVVKQERLLAWRNTSSNLEMEDEEDDVVPAPKKPRKPKKDEKGWFIPFVYKHLDLNTSSVEELVVNRRWVIPSQETRLMDSDFKNDSVRVMLANPGRTGLFRFRPSKADYPLLATLLNTNHEMLAPIDRAGLVSDLIALMLANYVKPEHGLPIIKYLSKERNPTVWRVAVASLTSLLKSMELHQGYTQTYQFIQSLVFPVADSIGWWSDCTIPAQPQDFNSQNLRNIILPFAATLNHMETVTTARDLYITWTKESESKPTVTPKCFQIQEDFSTLVRIVYDRAVRDDPIAAYEVLRNASRGMPGDINGVKQDVFAVSAIVSHVKELVDLGDIPAGASDIQIIQFTRQWSSRLKAVAETSGQLGVELAWESLRYARFRKHVGELGKRGSQQVLGVSRMNGSESTVVDESLWDAIVRVGLKNVDAAVEAIVAAGWKDGPIWRDAKLVVESISGQGKESAVVTAVRKGLDRADAAGKFREEVGEAVRVWMVENNGQH</sequence>
<feature type="binding site" evidence="8">
    <location>
        <position position="512"/>
    </location>
    <ligand>
        <name>Zn(2+)</name>
        <dbReference type="ChEBI" id="CHEBI:29105"/>
        <note>catalytic</note>
    </ligand>
</feature>
<dbReference type="InterPro" id="IPR014782">
    <property type="entry name" value="Peptidase_M1_dom"/>
</dbReference>
<dbReference type="InterPro" id="IPR001930">
    <property type="entry name" value="Peptidase_M1"/>
</dbReference>
<dbReference type="GO" id="GO:0042277">
    <property type="term" value="F:peptide binding"/>
    <property type="evidence" value="ECO:0007669"/>
    <property type="project" value="TreeGrafter"/>
</dbReference>
<evidence type="ECO:0000256" key="10">
    <source>
        <dbReference type="SAM" id="MobiDB-lite"/>
    </source>
</evidence>
<evidence type="ECO:0000256" key="5">
    <source>
        <dbReference type="ARBA" id="ARBA00022833"/>
    </source>
</evidence>
<evidence type="ECO:0000256" key="1">
    <source>
        <dbReference type="ARBA" id="ARBA00010136"/>
    </source>
</evidence>
<dbReference type="AlphaFoldDB" id="A0A1Y2C808"/>
<keyword evidence="2" id="KW-0645">Protease</keyword>
<gene>
    <name evidence="15" type="ORF">BCR33DRAFT_766811</name>
</gene>
<evidence type="ECO:0000256" key="8">
    <source>
        <dbReference type="PIRSR" id="PIRSR634016-3"/>
    </source>
</evidence>
<proteinExistence type="inferred from homology"/>
<dbReference type="Proteomes" id="UP000193642">
    <property type="component" value="Unassembled WGS sequence"/>
</dbReference>
<feature type="domain" description="Aminopeptidase N-like N-terminal" evidence="14">
    <location>
        <begin position="269"/>
        <end position="383"/>
    </location>
</feature>
<feature type="binding site" evidence="8">
    <location>
        <position position="516"/>
    </location>
    <ligand>
        <name>Zn(2+)</name>
        <dbReference type="ChEBI" id="CHEBI:29105"/>
        <note>catalytic</note>
    </ligand>
</feature>
<dbReference type="CDD" id="cd09601">
    <property type="entry name" value="M1_APN-Q_like"/>
    <property type="match status" value="1"/>
</dbReference>
<dbReference type="Pfam" id="PF01433">
    <property type="entry name" value="Peptidase_M1"/>
    <property type="match status" value="1"/>
</dbReference>
<feature type="site" description="Transition state stabilizer" evidence="9">
    <location>
        <position position="602"/>
    </location>
</feature>
<feature type="region of interest" description="Disordered" evidence="10">
    <location>
        <begin position="720"/>
        <end position="739"/>
    </location>
</feature>
<dbReference type="GO" id="GO:0006508">
    <property type="term" value="P:proteolysis"/>
    <property type="evidence" value="ECO:0007669"/>
    <property type="project" value="UniProtKB-KW"/>
</dbReference>
<feature type="region of interest" description="Disordered" evidence="10">
    <location>
        <begin position="51"/>
        <end position="71"/>
    </location>
</feature>
<comment type="similarity">
    <text evidence="1">Belongs to the peptidase M1 family.</text>
</comment>
<dbReference type="OrthoDB" id="10031169at2759"/>
<dbReference type="PANTHER" id="PTHR11533">
    <property type="entry name" value="PROTEASE M1 ZINC METALLOPROTEASE"/>
    <property type="match status" value="1"/>
</dbReference>
<evidence type="ECO:0000313" key="15">
    <source>
        <dbReference type="EMBL" id="ORY43158.1"/>
    </source>
</evidence>
<keyword evidence="11" id="KW-1133">Transmembrane helix</keyword>
<dbReference type="InterPro" id="IPR024571">
    <property type="entry name" value="ERAP1-like_C_dom"/>
</dbReference>